<evidence type="ECO:0000313" key="2">
    <source>
        <dbReference type="Proteomes" id="UP000037069"/>
    </source>
</evidence>
<dbReference type="AlphaFoldDB" id="A0A0L0CLQ6"/>
<dbReference type="OrthoDB" id="8036466at2759"/>
<protein>
    <submittedName>
        <fullName evidence="1">Uncharacterized protein</fullName>
    </submittedName>
</protein>
<sequence>MDQQQQTQQTEKIIVEMLEFLDSSSEEENDHDNISSEKCLAEDKHIEKDINDNLLPIKVKSKSQNIIKNIKKPVKIAKELKKLKQEFPIWNTKEIAANNKNVLTIHKTPEILEKSNIQHEVHTPADDTHIDWFNKLETNCRRSSSNLYLQEIHRAIYQDTTGHPPSSSAEYYQAAQNYALYGKNFLDFPENLQVLINDKNSPNSGSENSNLITNFGQCFYP</sequence>
<evidence type="ECO:0000313" key="1">
    <source>
        <dbReference type="EMBL" id="KNC33167.1"/>
    </source>
</evidence>
<organism evidence="1 2">
    <name type="scientific">Lucilia cuprina</name>
    <name type="common">Green bottle fly</name>
    <name type="synonym">Australian sheep blowfly</name>
    <dbReference type="NCBI Taxonomy" id="7375"/>
    <lineage>
        <taxon>Eukaryota</taxon>
        <taxon>Metazoa</taxon>
        <taxon>Ecdysozoa</taxon>
        <taxon>Arthropoda</taxon>
        <taxon>Hexapoda</taxon>
        <taxon>Insecta</taxon>
        <taxon>Pterygota</taxon>
        <taxon>Neoptera</taxon>
        <taxon>Endopterygota</taxon>
        <taxon>Diptera</taxon>
        <taxon>Brachycera</taxon>
        <taxon>Muscomorpha</taxon>
        <taxon>Oestroidea</taxon>
        <taxon>Calliphoridae</taxon>
        <taxon>Luciliinae</taxon>
        <taxon>Lucilia</taxon>
    </lineage>
</organism>
<dbReference type="Proteomes" id="UP000037069">
    <property type="component" value="Unassembled WGS sequence"/>
</dbReference>
<reference evidence="1 2" key="1">
    <citation type="journal article" date="2015" name="Nat. Commun.">
        <title>Lucilia cuprina genome unlocks parasitic fly biology to underpin future interventions.</title>
        <authorList>
            <person name="Anstead C.A."/>
            <person name="Korhonen P.K."/>
            <person name="Young N.D."/>
            <person name="Hall R.S."/>
            <person name="Jex A.R."/>
            <person name="Murali S.C."/>
            <person name="Hughes D.S."/>
            <person name="Lee S.F."/>
            <person name="Perry T."/>
            <person name="Stroehlein A.J."/>
            <person name="Ansell B.R."/>
            <person name="Breugelmans B."/>
            <person name="Hofmann A."/>
            <person name="Qu J."/>
            <person name="Dugan S."/>
            <person name="Lee S.L."/>
            <person name="Chao H."/>
            <person name="Dinh H."/>
            <person name="Han Y."/>
            <person name="Doddapaneni H.V."/>
            <person name="Worley K.C."/>
            <person name="Muzny D.M."/>
            <person name="Ioannidis P."/>
            <person name="Waterhouse R.M."/>
            <person name="Zdobnov E.M."/>
            <person name="James P.J."/>
            <person name="Bagnall N.H."/>
            <person name="Kotze A.C."/>
            <person name="Gibbs R.A."/>
            <person name="Richards S."/>
            <person name="Batterham P."/>
            <person name="Gasser R.B."/>
        </authorList>
    </citation>
    <scope>NUCLEOTIDE SEQUENCE [LARGE SCALE GENOMIC DNA]</scope>
    <source>
        <strain evidence="1 2">LS</strain>
        <tissue evidence="1">Full body</tissue>
    </source>
</reference>
<gene>
    <name evidence="1" type="ORF">FF38_03635</name>
</gene>
<feature type="non-terminal residue" evidence="1">
    <location>
        <position position="221"/>
    </location>
</feature>
<proteinExistence type="predicted"/>
<comment type="caution">
    <text evidence="1">The sequence shown here is derived from an EMBL/GenBank/DDBJ whole genome shotgun (WGS) entry which is preliminary data.</text>
</comment>
<keyword evidence="2" id="KW-1185">Reference proteome</keyword>
<name>A0A0L0CLQ6_LUCCU</name>
<accession>A0A0L0CLQ6</accession>
<dbReference type="EMBL" id="JRES01000232">
    <property type="protein sequence ID" value="KNC33167.1"/>
    <property type="molecule type" value="Genomic_DNA"/>
</dbReference>